<sequence length="75" mass="8869">MQIFLHTKFTLFFAKFYEGRFFTQAKFGANLSLINPLVFAIFIKICAQARIIRKIRSRINLRKCRRKAAKFKPLA</sequence>
<protein>
    <submittedName>
        <fullName evidence="2">Uncharacterized protein</fullName>
    </submittedName>
</protein>
<proteinExistence type="predicted"/>
<evidence type="ECO:0000313" key="3">
    <source>
        <dbReference type="Proteomes" id="UP000003082"/>
    </source>
</evidence>
<dbReference type="EMBL" id="ACFU01000007">
    <property type="protein sequence ID" value="EEF14360.1"/>
    <property type="molecule type" value="Genomic_DNA"/>
</dbReference>
<dbReference type="AlphaFoldDB" id="B9D0Z9"/>
<gene>
    <name evidence="2" type="ORF">CAMRE0001_2806</name>
</gene>
<comment type="caution">
    <text evidence="2">The sequence shown here is derived from an EMBL/GenBank/DDBJ whole genome shotgun (WGS) entry which is preliminary data.</text>
</comment>
<keyword evidence="3" id="KW-1185">Reference proteome</keyword>
<keyword evidence="1" id="KW-1133">Transmembrane helix</keyword>
<accession>B9D0Z9</accession>
<evidence type="ECO:0000313" key="2">
    <source>
        <dbReference type="EMBL" id="EEF14360.1"/>
    </source>
</evidence>
<reference evidence="2 3" key="1">
    <citation type="submission" date="2008-08" db="EMBL/GenBank/DDBJ databases">
        <authorList>
            <person name="Madupu R."/>
            <person name="Durkin A.S."/>
            <person name="Torralba M."/>
            <person name="Methe B."/>
            <person name="Sutton G.G."/>
            <person name="Strausberg R.L."/>
            <person name="Nelson K.E."/>
        </authorList>
    </citation>
    <scope>NUCLEOTIDE SEQUENCE [LARGE SCALE GENOMIC DNA]</scope>
    <source>
        <strain evidence="2 3">RM3267</strain>
    </source>
</reference>
<dbReference type="STRING" id="553218.CAMRE0001_2806"/>
<organism evidence="2 3">
    <name type="scientific">Campylobacter rectus RM3267</name>
    <dbReference type="NCBI Taxonomy" id="553218"/>
    <lineage>
        <taxon>Bacteria</taxon>
        <taxon>Pseudomonadati</taxon>
        <taxon>Campylobacterota</taxon>
        <taxon>Epsilonproteobacteria</taxon>
        <taxon>Campylobacterales</taxon>
        <taxon>Campylobacteraceae</taxon>
        <taxon>Campylobacter</taxon>
    </lineage>
</organism>
<feature type="transmembrane region" description="Helical" evidence="1">
    <location>
        <begin position="33"/>
        <end position="52"/>
    </location>
</feature>
<keyword evidence="1" id="KW-0472">Membrane</keyword>
<dbReference type="Proteomes" id="UP000003082">
    <property type="component" value="Unassembled WGS sequence"/>
</dbReference>
<evidence type="ECO:0000256" key="1">
    <source>
        <dbReference type="SAM" id="Phobius"/>
    </source>
</evidence>
<name>B9D0Z9_CAMRE</name>
<keyword evidence="1" id="KW-0812">Transmembrane</keyword>